<keyword evidence="2" id="KW-1185">Reference proteome</keyword>
<dbReference type="InterPro" id="IPR019362">
    <property type="entry name" value="MMADHC"/>
</dbReference>
<dbReference type="Proteomes" id="UP000322234">
    <property type="component" value="Unassembled WGS sequence"/>
</dbReference>
<sequence length="509" mass="55839">MKGRCYVGLLCACAASARGSFPSMRSRATSSVWSLPASALLPLPSRRHFEDGKSTALGALEAAVAAATGMDRFRPHLHPGGRALFPPPDLVGVVFRRHTGRAENCKASCGQRLVPCGGRGRIPVSWGPGTAWALVLSGKKGHPVGDGGHYPSDLLLELNPSPACFVLSFPRNNFTKGKIISVCPFRQKWPMCSITVESMLVLKDTLQCEDMPEIVCVLCNRARLVSYLPGFCSLVKRVVNPRAFSTAGSSGSDESHVATAPPDICSRTVWPDETMGPFGPQDQRFQLPGNIGFDCHLNGTASQKKSQVHKTLPDVLAEPLSSERHEFVMAQYVNEFQGNDAPVEQEINSAETYFESAKVECAIQTCPELLRRDFESLFPEVATNKLMILTVTQKTKNDMTVWSEEVENEREVLLEKFISGAKEICYALRAEGYWADFIDPSSGLAFFGPYTNNTLFETDERYRHLGFSVDDLGCCKVIRHSLWGTHVVVGSIFTNATPDSHIMKKLSGN</sequence>
<name>A0A6B0S1Y9_9CETA</name>
<dbReference type="EMBL" id="VBQZ03000123">
    <property type="protein sequence ID" value="MXQ94967.1"/>
    <property type="molecule type" value="Genomic_DNA"/>
</dbReference>
<proteinExistence type="predicted"/>
<dbReference type="GO" id="GO:0009235">
    <property type="term" value="P:cobalamin metabolic process"/>
    <property type="evidence" value="ECO:0007669"/>
    <property type="project" value="InterPro"/>
</dbReference>
<organism evidence="1 2">
    <name type="scientific">Bos mutus</name>
    <name type="common">wild yak</name>
    <dbReference type="NCBI Taxonomy" id="72004"/>
    <lineage>
        <taxon>Eukaryota</taxon>
        <taxon>Metazoa</taxon>
        <taxon>Chordata</taxon>
        <taxon>Craniata</taxon>
        <taxon>Vertebrata</taxon>
        <taxon>Euteleostomi</taxon>
        <taxon>Mammalia</taxon>
        <taxon>Eutheria</taxon>
        <taxon>Laurasiatheria</taxon>
        <taxon>Artiodactyla</taxon>
        <taxon>Ruminantia</taxon>
        <taxon>Pecora</taxon>
        <taxon>Bovidae</taxon>
        <taxon>Bovinae</taxon>
        <taxon>Bos</taxon>
    </lineage>
</organism>
<dbReference type="PANTHER" id="PTHR13192">
    <property type="entry name" value="MY011 PROTEIN"/>
    <property type="match status" value="1"/>
</dbReference>
<dbReference type="Pfam" id="PF10229">
    <property type="entry name" value="MMADHC"/>
    <property type="match status" value="1"/>
</dbReference>
<reference evidence="1" key="1">
    <citation type="submission" date="2019-10" db="EMBL/GenBank/DDBJ databases">
        <title>The sequence and de novo assembly of the wild yak genome.</title>
        <authorList>
            <person name="Liu Y."/>
        </authorList>
    </citation>
    <scope>NUCLEOTIDE SEQUENCE [LARGE SCALE GENOMIC DNA]</scope>
    <source>
        <strain evidence="1">WY2019</strain>
    </source>
</reference>
<evidence type="ECO:0000313" key="2">
    <source>
        <dbReference type="Proteomes" id="UP000322234"/>
    </source>
</evidence>
<evidence type="ECO:0000313" key="1">
    <source>
        <dbReference type="EMBL" id="MXQ94967.1"/>
    </source>
</evidence>
<comment type="caution">
    <text evidence="1">The sequence shown here is derived from an EMBL/GenBank/DDBJ whole genome shotgun (WGS) entry which is preliminary data.</text>
</comment>
<dbReference type="AlphaFoldDB" id="A0A6B0S1Y9"/>
<accession>A0A6B0S1Y9</accession>
<dbReference type="PANTHER" id="PTHR13192:SF3">
    <property type="entry name" value="COBALAMIN TRAFFICKING PROTEIN CBLD"/>
    <property type="match status" value="1"/>
</dbReference>
<gene>
    <name evidence="1" type="ORF">E5288_WYG014115</name>
</gene>
<protein>
    <recommendedName>
        <fullName evidence="3">Methylmalonic aciduria and homocystinuria type D protein, mitochondrial</fullName>
    </recommendedName>
</protein>
<evidence type="ECO:0008006" key="3">
    <source>
        <dbReference type="Google" id="ProtNLM"/>
    </source>
</evidence>
<dbReference type="GO" id="GO:0005739">
    <property type="term" value="C:mitochondrion"/>
    <property type="evidence" value="ECO:0007669"/>
    <property type="project" value="TreeGrafter"/>
</dbReference>